<proteinExistence type="predicted"/>
<dbReference type="AlphaFoldDB" id="A0A0A9E7P5"/>
<dbReference type="EMBL" id="GBRH01201819">
    <property type="protein sequence ID" value="JAD96076.1"/>
    <property type="molecule type" value="Transcribed_RNA"/>
</dbReference>
<reference evidence="2" key="1">
    <citation type="submission" date="2014-09" db="EMBL/GenBank/DDBJ databases">
        <authorList>
            <person name="Magalhaes I.L.F."/>
            <person name="Oliveira U."/>
            <person name="Santos F.R."/>
            <person name="Vidigal T.H.D.A."/>
            <person name="Brescovit A.D."/>
            <person name="Santos A.J."/>
        </authorList>
    </citation>
    <scope>NUCLEOTIDE SEQUENCE</scope>
    <source>
        <tissue evidence="2">Shoot tissue taken approximately 20 cm above the soil surface</tissue>
    </source>
</reference>
<feature type="compositionally biased region" description="Basic residues" evidence="1">
    <location>
        <begin position="41"/>
        <end position="50"/>
    </location>
</feature>
<evidence type="ECO:0000313" key="2">
    <source>
        <dbReference type="EMBL" id="JAD96076.1"/>
    </source>
</evidence>
<protein>
    <submittedName>
        <fullName evidence="2">Uncharacterized protein</fullName>
    </submittedName>
</protein>
<evidence type="ECO:0000256" key="1">
    <source>
        <dbReference type="SAM" id="MobiDB-lite"/>
    </source>
</evidence>
<organism evidence="2">
    <name type="scientific">Arundo donax</name>
    <name type="common">Giant reed</name>
    <name type="synonym">Donax arundinaceus</name>
    <dbReference type="NCBI Taxonomy" id="35708"/>
    <lineage>
        <taxon>Eukaryota</taxon>
        <taxon>Viridiplantae</taxon>
        <taxon>Streptophyta</taxon>
        <taxon>Embryophyta</taxon>
        <taxon>Tracheophyta</taxon>
        <taxon>Spermatophyta</taxon>
        <taxon>Magnoliopsida</taxon>
        <taxon>Liliopsida</taxon>
        <taxon>Poales</taxon>
        <taxon>Poaceae</taxon>
        <taxon>PACMAD clade</taxon>
        <taxon>Arundinoideae</taxon>
        <taxon>Arundineae</taxon>
        <taxon>Arundo</taxon>
    </lineage>
</organism>
<accession>A0A0A9E7P5</accession>
<name>A0A0A9E7P5_ARUDO</name>
<feature type="region of interest" description="Disordered" evidence="1">
    <location>
        <begin position="1"/>
        <end position="50"/>
    </location>
</feature>
<reference evidence="2" key="2">
    <citation type="journal article" date="2015" name="Data Brief">
        <title>Shoot transcriptome of the giant reed, Arundo donax.</title>
        <authorList>
            <person name="Barrero R.A."/>
            <person name="Guerrero F.D."/>
            <person name="Moolhuijzen P."/>
            <person name="Goolsby J.A."/>
            <person name="Tidwell J."/>
            <person name="Bellgard S.E."/>
            <person name="Bellgard M.I."/>
        </authorList>
    </citation>
    <scope>NUCLEOTIDE SEQUENCE</scope>
    <source>
        <tissue evidence="2">Shoot tissue taken approximately 20 cm above the soil surface</tissue>
    </source>
</reference>
<feature type="compositionally biased region" description="Basic and acidic residues" evidence="1">
    <location>
        <begin position="31"/>
        <end position="40"/>
    </location>
</feature>
<sequence>MASPAADGRERPSGAPLAAWRGGAVWRRQLRHEGTHTAREARKRGGGGGC</sequence>